<evidence type="ECO:0000256" key="3">
    <source>
        <dbReference type="ARBA" id="ARBA00023163"/>
    </source>
</evidence>
<reference evidence="5 6" key="1">
    <citation type="submission" date="2016-09" db="EMBL/GenBank/DDBJ databases">
        <authorList>
            <person name="Capua I."/>
            <person name="De Benedictis P."/>
            <person name="Joannis T."/>
            <person name="Lombin L.H."/>
            <person name="Cattoli G."/>
        </authorList>
    </citation>
    <scope>NUCLEOTIDE SEQUENCE [LARGE SCALE GENOMIC DNA]</scope>
    <source>
        <strain evidence="5 6">GluBS11</strain>
    </source>
</reference>
<dbReference type="GO" id="GO:0003677">
    <property type="term" value="F:DNA binding"/>
    <property type="evidence" value="ECO:0007669"/>
    <property type="project" value="UniProtKB-KW"/>
</dbReference>
<dbReference type="AlphaFoldDB" id="A0A1D3TSN4"/>
<dbReference type="PANTHER" id="PTHR33204:SF29">
    <property type="entry name" value="TRANSCRIPTIONAL REGULATOR"/>
    <property type="match status" value="1"/>
</dbReference>
<keyword evidence="6" id="KW-1185">Reference proteome</keyword>
<protein>
    <submittedName>
        <fullName evidence="5">DNA-binding transcriptional regulator, HxlR family</fullName>
    </submittedName>
</protein>
<dbReference type="EMBL" id="FMKA01000006">
    <property type="protein sequence ID" value="SCP96826.1"/>
    <property type="molecule type" value="Genomic_DNA"/>
</dbReference>
<dbReference type="RefSeq" id="WP_091232354.1">
    <property type="nucleotide sequence ID" value="NZ_FMKA01000006.1"/>
</dbReference>
<dbReference type="PROSITE" id="PS51118">
    <property type="entry name" value="HTH_HXLR"/>
    <property type="match status" value="1"/>
</dbReference>
<keyword evidence="3" id="KW-0804">Transcription</keyword>
<feature type="domain" description="HTH hxlR-type" evidence="4">
    <location>
        <begin position="8"/>
        <end position="107"/>
    </location>
</feature>
<dbReference type="STRING" id="1619234.SAMN05421730_1006110"/>
<keyword evidence="2 5" id="KW-0238">DNA-binding</keyword>
<evidence type="ECO:0000313" key="6">
    <source>
        <dbReference type="Proteomes" id="UP000199315"/>
    </source>
</evidence>
<name>A0A1D3TSN4_9FIRM</name>
<keyword evidence="1" id="KW-0805">Transcription regulation</keyword>
<dbReference type="InterPro" id="IPR002577">
    <property type="entry name" value="HTH_HxlR"/>
</dbReference>
<dbReference type="OrthoDB" id="9791143at2"/>
<sequence length="112" mass="13055">MKNDIKDCPASYAISILDGKWKIPIIWFVAREKVIRFNDLRRKIDGISNIMLSKSLQELEKDHIVMRKQYNEIPPRVEYSLTETGNELYPVLELLGAWGKQAINKKIHTEIS</sequence>
<proteinExistence type="predicted"/>
<dbReference type="InterPro" id="IPR036388">
    <property type="entry name" value="WH-like_DNA-bd_sf"/>
</dbReference>
<organism evidence="5 6">
    <name type="scientific">Anaerobium acetethylicum</name>
    <dbReference type="NCBI Taxonomy" id="1619234"/>
    <lineage>
        <taxon>Bacteria</taxon>
        <taxon>Bacillati</taxon>
        <taxon>Bacillota</taxon>
        <taxon>Clostridia</taxon>
        <taxon>Lachnospirales</taxon>
        <taxon>Lachnospiraceae</taxon>
        <taxon>Anaerobium</taxon>
    </lineage>
</organism>
<dbReference type="Proteomes" id="UP000199315">
    <property type="component" value="Unassembled WGS sequence"/>
</dbReference>
<dbReference type="Pfam" id="PF01638">
    <property type="entry name" value="HxlR"/>
    <property type="match status" value="1"/>
</dbReference>
<dbReference type="InterPro" id="IPR036390">
    <property type="entry name" value="WH_DNA-bd_sf"/>
</dbReference>
<evidence type="ECO:0000313" key="5">
    <source>
        <dbReference type="EMBL" id="SCP96826.1"/>
    </source>
</evidence>
<evidence type="ECO:0000256" key="2">
    <source>
        <dbReference type="ARBA" id="ARBA00023125"/>
    </source>
</evidence>
<dbReference type="SUPFAM" id="SSF46785">
    <property type="entry name" value="Winged helix' DNA-binding domain"/>
    <property type="match status" value="1"/>
</dbReference>
<evidence type="ECO:0000259" key="4">
    <source>
        <dbReference type="PROSITE" id="PS51118"/>
    </source>
</evidence>
<accession>A0A1D3TSN4</accession>
<gene>
    <name evidence="5" type="ORF">SAMN05421730_1006110</name>
</gene>
<dbReference type="PANTHER" id="PTHR33204">
    <property type="entry name" value="TRANSCRIPTIONAL REGULATOR, MARR FAMILY"/>
    <property type="match status" value="1"/>
</dbReference>
<evidence type="ECO:0000256" key="1">
    <source>
        <dbReference type="ARBA" id="ARBA00023015"/>
    </source>
</evidence>
<dbReference type="Gene3D" id="1.10.10.10">
    <property type="entry name" value="Winged helix-like DNA-binding domain superfamily/Winged helix DNA-binding domain"/>
    <property type="match status" value="1"/>
</dbReference>